<name>A0ABQ9Z943_9CRUS</name>
<evidence type="ECO:0000313" key="3">
    <source>
        <dbReference type="Proteomes" id="UP001234178"/>
    </source>
</evidence>
<feature type="domain" description="DUF4806" evidence="1">
    <location>
        <begin position="99"/>
        <end position="178"/>
    </location>
</feature>
<evidence type="ECO:0000259" key="1">
    <source>
        <dbReference type="Pfam" id="PF16064"/>
    </source>
</evidence>
<dbReference type="PANTHER" id="PTHR34153">
    <property type="entry name" value="SI:CH211-262H13.3-RELATED-RELATED"/>
    <property type="match status" value="1"/>
</dbReference>
<reference evidence="2 3" key="1">
    <citation type="journal article" date="2023" name="Nucleic Acids Res.">
        <title>The hologenome of Daphnia magna reveals possible DNA methylation and microbiome-mediated evolution of the host genome.</title>
        <authorList>
            <person name="Chaturvedi A."/>
            <person name="Li X."/>
            <person name="Dhandapani V."/>
            <person name="Marshall H."/>
            <person name="Kissane S."/>
            <person name="Cuenca-Cambronero M."/>
            <person name="Asole G."/>
            <person name="Calvet F."/>
            <person name="Ruiz-Romero M."/>
            <person name="Marangio P."/>
            <person name="Guigo R."/>
            <person name="Rago D."/>
            <person name="Mirbahai L."/>
            <person name="Eastwood N."/>
            <person name="Colbourne J.K."/>
            <person name="Zhou J."/>
            <person name="Mallon E."/>
            <person name="Orsini L."/>
        </authorList>
    </citation>
    <scope>NUCLEOTIDE SEQUENCE [LARGE SCALE GENOMIC DNA]</scope>
    <source>
        <strain evidence="2">LRV0_1</strain>
    </source>
</reference>
<dbReference type="PANTHER" id="PTHR34153:SF2">
    <property type="entry name" value="SI:CH211-262H13.3-RELATED"/>
    <property type="match status" value="1"/>
</dbReference>
<keyword evidence="3" id="KW-1185">Reference proteome</keyword>
<dbReference type="Pfam" id="PF16064">
    <property type="entry name" value="DUF4806"/>
    <property type="match status" value="1"/>
</dbReference>
<sequence>MKRVNTASSTSQAHIRRMRREAYQNVEVANLSQFQVERDINSICEPVFQDYTKRSLEFLKIQFREMTAKIDDLLDSRPKPCICTIQRIEENEQQFLLHLDSFDAIEHLENSMKDQQSRQQMILLLLRIGGINLQKTVYAIMEKLFSYEIGTKFTWTGKSSKGIEKAKFSDLKNIYAAISGAVLGNKDLAGDEKTTVKVQYQVTEWLRHCQQNLKSQM</sequence>
<comment type="caution">
    <text evidence="2">The sequence shown here is derived from an EMBL/GenBank/DDBJ whole genome shotgun (WGS) entry which is preliminary data.</text>
</comment>
<evidence type="ECO:0000313" key="2">
    <source>
        <dbReference type="EMBL" id="KAK4009424.1"/>
    </source>
</evidence>
<proteinExistence type="predicted"/>
<dbReference type="EMBL" id="JAOYFB010000003">
    <property type="protein sequence ID" value="KAK4009424.1"/>
    <property type="molecule type" value="Genomic_DNA"/>
</dbReference>
<gene>
    <name evidence="2" type="ORF">OUZ56_018538</name>
</gene>
<dbReference type="Proteomes" id="UP001234178">
    <property type="component" value="Unassembled WGS sequence"/>
</dbReference>
<accession>A0ABQ9Z943</accession>
<protein>
    <recommendedName>
        <fullName evidence="1">DUF4806 domain-containing protein</fullName>
    </recommendedName>
</protein>
<organism evidence="2 3">
    <name type="scientific">Daphnia magna</name>
    <dbReference type="NCBI Taxonomy" id="35525"/>
    <lineage>
        <taxon>Eukaryota</taxon>
        <taxon>Metazoa</taxon>
        <taxon>Ecdysozoa</taxon>
        <taxon>Arthropoda</taxon>
        <taxon>Crustacea</taxon>
        <taxon>Branchiopoda</taxon>
        <taxon>Diplostraca</taxon>
        <taxon>Cladocera</taxon>
        <taxon>Anomopoda</taxon>
        <taxon>Daphniidae</taxon>
        <taxon>Daphnia</taxon>
    </lineage>
</organism>
<dbReference type="InterPro" id="IPR032071">
    <property type="entry name" value="DUF4806"/>
</dbReference>